<protein>
    <submittedName>
        <fullName evidence="1">Uncharacterized protein</fullName>
    </submittedName>
</protein>
<accession>A0A0F9R0Y9</accession>
<name>A0A0F9R0Y9_9ZZZZ</name>
<organism evidence="1">
    <name type="scientific">marine sediment metagenome</name>
    <dbReference type="NCBI Taxonomy" id="412755"/>
    <lineage>
        <taxon>unclassified sequences</taxon>
        <taxon>metagenomes</taxon>
        <taxon>ecological metagenomes</taxon>
    </lineage>
</organism>
<comment type="caution">
    <text evidence="1">The sequence shown here is derived from an EMBL/GenBank/DDBJ whole genome shotgun (WGS) entry which is preliminary data.</text>
</comment>
<dbReference type="EMBL" id="LAZR01001555">
    <property type="protein sequence ID" value="KKN42807.1"/>
    <property type="molecule type" value="Genomic_DNA"/>
</dbReference>
<reference evidence="1" key="1">
    <citation type="journal article" date="2015" name="Nature">
        <title>Complex archaea that bridge the gap between prokaryotes and eukaryotes.</title>
        <authorList>
            <person name="Spang A."/>
            <person name="Saw J.H."/>
            <person name="Jorgensen S.L."/>
            <person name="Zaremba-Niedzwiedzka K."/>
            <person name="Martijn J."/>
            <person name="Lind A.E."/>
            <person name="van Eijk R."/>
            <person name="Schleper C."/>
            <person name="Guy L."/>
            <person name="Ettema T.J."/>
        </authorList>
    </citation>
    <scope>NUCLEOTIDE SEQUENCE</scope>
</reference>
<gene>
    <name evidence="1" type="ORF">LCGC14_0709390</name>
</gene>
<dbReference type="AlphaFoldDB" id="A0A0F9R0Y9"/>
<sequence length="57" mass="6414">MTNLITAALLHGSTQRLPRWERVVLSLNSSVPWTLFYGWLPDTEITVLMDSVIQGSV</sequence>
<evidence type="ECO:0000313" key="1">
    <source>
        <dbReference type="EMBL" id="KKN42807.1"/>
    </source>
</evidence>
<proteinExistence type="predicted"/>